<dbReference type="Gene3D" id="3.50.30.30">
    <property type="match status" value="1"/>
</dbReference>
<dbReference type="GO" id="GO:0008235">
    <property type="term" value="F:metalloexopeptidase activity"/>
    <property type="evidence" value="ECO:0007669"/>
    <property type="project" value="InterPro"/>
</dbReference>
<dbReference type="RefSeq" id="WP_130022141.1">
    <property type="nucleotide sequence ID" value="NZ_SEWF01000022.1"/>
</dbReference>
<protein>
    <submittedName>
        <fullName evidence="3">M20/M25/M40 family metallo-hydrolase</fullName>
    </submittedName>
</protein>
<sequence length="550" mass="60178">MKRTFLLLLTLLPLLACAQKSLNPDVQAAINQIDTNRIKAHVVYLADDKLKGRQPGKEGFMMAVDYVQKQYKEIGLQPAGENGTYLQKVTLRKSKLNKDNTSLVLTLPNGDKKPLSLGIDYYVYPHPEKKSVDFDVPLAFVGTGFDAPKINIQDYKDLDVKGKIVIILRKVPDNLSANVKLHLQYPATLQEYAAKNGAIGVLVCNYTTNTVQFKAISNNMSVNGIGASILPDGKRASSASAFGGKIQAAGGISVALLKELMQAEGEDLETIWKAVETGKYVSKTLKSAISGHYESIFEDIESYNVIGKIEGSDAKLKNEFVIHSAHLDHVGIGRPVNGDSIYNGAHDNASGVACALEIAHAYSKLATKPKRSIVFAMMTAEELGLLGSGYFAALPTLPKDKIVADINTDMPTILAPLESVAPLGAEHSSLLKVVEEAASYVGLNVEPDPDPTEGRFVRSDQYNFVKAGIPALHIKYGYKKTTIEKDLAAKVKVWREANYHKPSDEVNDTFVWSAGKKYAQVNFLVSYLVAQNPERPTWNKGDFFETTLRK</sequence>
<dbReference type="Proteomes" id="UP000293162">
    <property type="component" value="Unassembled WGS sequence"/>
</dbReference>
<dbReference type="Pfam" id="PF04389">
    <property type="entry name" value="Peptidase_M28"/>
    <property type="match status" value="1"/>
</dbReference>
<dbReference type="InterPro" id="IPR007484">
    <property type="entry name" value="Peptidase_M28"/>
</dbReference>
<dbReference type="EMBL" id="SEWF01000022">
    <property type="protein sequence ID" value="RYU94731.1"/>
    <property type="molecule type" value="Genomic_DNA"/>
</dbReference>
<dbReference type="InterPro" id="IPR046450">
    <property type="entry name" value="PA_dom_sf"/>
</dbReference>
<name>A0A4Q5LY05_9BACT</name>
<dbReference type="OrthoDB" id="1521787at2"/>
<evidence type="ECO:0000313" key="4">
    <source>
        <dbReference type="Proteomes" id="UP000293162"/>
    </source>
</evidence>
<keyword evidence="4" id="KW-1185">Reference proteome</keyword>
<dbReference type="SUPFAM" id="SSF53187">
    <property type="entry name" value="Zn-dependent exopeptidases"/>
    <property type="match status" value="1"/>
</dbReference>
<organism evidence="3 4">
    <name type="scientific">Emticicia agri</name>
    <dbReference type="NCBI Taxonomy" id="2492393"/>
    <lineage>
        <taxon>Bacteria</taxon>
        <taxon>Pseudomonadati</taxon>
        <taxon>Bacteroidota</taxon>
        <taxon>Cytophagia</taxon>
        <taxon>Cytophagales</taxon>
        <taxon>Leadbetterellaceae</taxon>
        <taxon>Emticicia</taxon>
    </lineage>
</organism>
<gene>
    <name evidence="3" type="ORF">EWM59_15475</name>
</gene>
<feature type="domain" description="Peptidase M28" evidence="2">
    <location>
        <begin position="304"/>
        <end position="517"/>
    </location>
</feature>
<evidence type="ECO:0000256" key="1">
    <source>
        <dbReference type="SAM" id="SignalP"/>
    </source>
</evidence>
<dbReference type="PANTHER" id="PTHR12147">
    <property type="entry name" value="METALLOPEPTIDASE M28 FAMILY MEMBER"/>
    <property type="match status" value="1"/>
</dbReference>
<proteinExistence type="predicted"/>
<feature type="chain" id="PRO_5020991588" evidence="1">
    <location>
        <begin position="19"/>
        <end position="550"/>
    </location>
</feature>
<reference evidence="3 4" key="1">
    <citation type="submission" date="2019-02" db="EMBL/GenBank/DDBJ databases">
        <title>Bacterial novel species Emticicia sp. 17J42-9 isolated from soil.</title>
        <authorList>
            <person name="Jung H.-Y."/>
        </authorList>
    </citation>
    <scope>NUCLEOTIDE SEQUENCE [LARGE SCALE GENOMIC DNA]</scope>
    <source>
        <strain evidence="3 4">17J42-9</strain>
    </source>
</reference>
<dbReference type="Gene3D" id="3.40.630.10">
    <property type="entry name" value="Zn peptidases"/>
    <property type="match status" value="2"/>
</dbReference>
<accession>A0A4Q5LY05</accession>
<dbReference type="InterPro" id="IPR045175">
    <property type="entry name" value="M28_fam"/>
</dbReference>
<evidence type="ECO:0000259" key="2">
    <source>
        <dbReference type="Pfam" id="PF04389"/>
    </source>
</evidence>
<dbReference type="SUPFAM" id="SSF52025">
    <property type="entry name" value="PA domain"/>
    <property type="match status" value="1"/>
</dbReference>
<dbReference type="AlphaFoldDB" id="A0A4Q5LY05"/>
<keyword evidence="3" id="KW-0378">Hydrolase</keyword>
<comment type="caution">
    <text evidence="3">The sequence shown here is derived from an EMBL/GenBank/DDBJ whole genome shotgun (WGS) entry which is preliminary data.</text>
</comment>
<dbReference type="GO" id="GO:0006508">
    <property type="term" value="P:proteolysis"/>
    <property type="evidence" value="ECO:0007669"/>
    <property type="project" value="InterPro"/>
</dbReference>
<feature type="signal peptide" evidence="1">
    <location>
        <begin position="1"/>
        <end position="18"/>
    </location>
</feature>
<keyword evidence="1" id="KW-0732">Signal</keyword>
<evidence type="ECO:0000313" key="3">
    <source>
        <dbReference type="EMBL" id="RYU94731.1"/>
    </source>
</evidence>
<dbReference type="PANTHER" id="PTHR12147:SF26">
    <property type="entry name" value="PEPTIDASE M28 DOMAIN-CONTAINING PROTEIN"/>
    <property type="match status" value="1"/>
</dbReference>